<dbReference type="Gene3D" id="1.10.10.2840">
    <property type="entry name" value="PucR C-terminal helix-turn-helix domain"/>
    <property type="match status" value="1"/>
</dbReference>
<keyword evidence="3" id="KW-1185">Reference proteome</keyword>
<gene>
    <name evidence="2" type="ORF">OJ962_01645</name>
</gene>
<organism evidence="2 3">
    <name type="scientific">Solirubrobacter deserti</name>
    <dbReference type="NCBI Taxonomy" id="2282478"/>
    <lineage>
        <taxon>Bacteria</taxon>
        <taxon>Bacillati</taxon>
        <taxon>Actinomycetota</taxon>
        <taxon>Thermoleophilia</taxon>
        <taxon>Solirubrobacterales</taxon>
        <taxon>Solirubrobacteraceae</taxon>
        <taxon>Solirubrobacter</taxon>
    </lineage>
</organism>
<protein>
    <submittedName>
        <fullName evidence="2">Helix-turn-helix domain-containing protein</fullName>
    </submittedName>
</protein>
<dbReference type="PANTHER" id="PTHR33744:SF17">
    <property type="entry name" value="CONSERVED PROTEIN"/>
    <property type="match status" value="1"/>
</dbReference>
<dbReference type="InterPro" id="IPR051448">
    <property type="entry name" value="CdaR-like_regulators"/>
</dbReference>
<proteinExistence type="predicted"/>
<dbReference type="Proteomes" id="UP001147700">
    <property type="component" value="Unassembled WGS sequence"/>
</dbReference>
<reference evidence="2" key="1">
    <citation type="submission" date="2022-10" db="EMBL/GenBank/DDBJ databases">
        <title>The WGS of Solirubrobacter sp. CPCC 204708.</title>
        <authorList>
            <person name="Jiang Z."/>
        </authorList>
    </citation>
    <scope>NUCLEOTIDE SEQUENCE</scope>
    <source>
        <strain evidence="2">CPCC 204708</strain>
    </source>
</reference>
<feature type="domain" description="PucR C-terminal helix-turn-helix" evidence="1">
    <location>
        <begin position="259"/>
        <end position="317"/>
    </location>
</feature>
<dbReference type="InterPro" id="IPR042070">
    <property type="entry name" value="PucR_C-HTH_sf"/>
</dbReference>
<dbReference type="Pfam" id="PF13556">
    <property type="entry name" value="HTH_30"/>
    <property type="match status" value="1"/>
</dbReference>
<dbReference type="EMBL" id="JAPCID010000002">
    <property type="protein sequence ID" value="MDA0136184.1"/>
    <property type="molecule type" value="Genomic_DNA"/>
</dbReference>
<dbReference type="RefSeq" id="WP_202953116.1">
    <property type="nucleotide sequence ID" value="NZ_JAPCID010000002.1"/>
</dbReference>
<dbReference type="InterPro" id="IPR025736">
    <property type="entry name" value="PucR_C-HTH_dom"/>
</dbReference>
<accession>A0ABT4RCC3</accession>
<evidence type="ECO:0000313" key="2">
    <source>
        <dbReference type="EMBL" id="MDA0136184.1"/>
    </source>
</evidence>
<evidence type="ECO:0000259" key="1">
    <source>
        <dbReference type="Pfam" id="PF13556"/>
    </source>
</evidence>
<name>A0ABT4RCC3_9ACTN</name>
<sequence length="325" mass="35131">MRRSSILTRETAPAVAAWLEGLGLQRARDLVDLPENEALGMTQRVVLPIRHGDVLLGFLWVIVGERPLTEADRAAIARGGAEVADNLWGRLREADERRGRINALLARAFGGEAVGAELAATLRWPATGSFAVVVSSGGDEIPERLRRRRGAADYAWLALQERVVIVARDPTAALPDELATAGARGGLARFPGLADIPEALHHAELAALCARAAPDLGPVAVWGELGSWGLVADLWVSAGRPLPISPLLELTMHRRRDQLLEALTVFLESGGDAAAAAKTLHLHRASLYRRIERVEQITGLDLSRGDDRLLAHLGLRLLRLHDAFS</sequence>
<dbReference type="PANTHER" id="PTHR33744">
    <property type="entry name" value="CARBOHYDRATE DIACID REGULATOR"/>
    <property type="match status" value="1"/>
</dbReference>
<comment type="caution">
    <text evidence="2">The sequence shown here is derived from an EMBL/GenBank/DDBJ whole genome shotgun (WGS) entry which is preliminary data.</text>
</comment>
<evidence type="ECO:0000313" key="3">
    <source>
        <dbReference type="Proteomes" id="UP001147700"/>
    </source>
</evidence>